<reference evidence="1" key="1">
    <citation type="journal article" date="2014" name="Front. Microbiol.">
        <title>High frequency of phylogenetically diverse reductive dehalogenase-homologous genes in deep subseafloor sedimentary metagenomes.</title>
        <authorList>
            <person name="Kawai M."/>
            <person name="Futagami T."/>
            <person name="Toyoda A."/>
            <person name="Takaki Y."/>
            <person name="Nishi S."/>
            <person name="Hori S."/>
            <person name="Arai W."/>
            <person name="Tsubouchi T."/>
            <person name="Morono Y."/>
            <person name="Uchiyama I."/>
            <person name="Ito T."/>
            <person name="Fujiyama A."/>
            <person name="Inagaki F."/>
            <person name="Takami H."/>
        </authorList>
    </citation>
    <scope>NUCLEOTIDE SEQUENCE</scope>
    <source>
        <strain evidence="1">Expedition CK06-06</strain>
    </source>
</reference>
<sequence length="421" mass="49781">KEGKSLAQKEYFAQKMIDAEEVRKASNHVAKGEQIQMDPSKFEKARYNKGWLTDWVGNSSWFSFLDKLSWLQKGDVTPFRTWLVRRFGDPVHVTDNDYYLGKVETQKKINDKFKEIVGPDYYKLETEYFKKPEKVEFKWFGKTPDFMMLNQYIAGYKWGQMMQPSINRHMEIDKLKRYNKETGEYEITDKGKALENYLDPKIKKWAEYQIKELYPWLYKRHNPTYFKMFKMDMEMHEHFSPIYGENQLARTQIEDLLGRQGFAATGNPRSIIKRTGKPVQLAWLDMNRSLMAYVDQMEYFKAKAENLKDLRNVFRSPMMRNAIKQNYGNQYIKVLDSFLNDFARKYTPGRVVKALDFVRKSFFVASLAIKPIVGVKQITSLLAYPVFLPEGQLALGMVDFWRHPIENAKTLLSSPYIDKRL</sequence>
<feature type="non-terminal residue" evidence="1">
    <location>
        <position position="1"/>
    </location>
</feature>
<name>X1BEE1_9ZZZZ</name>
<dbReference type="AlphaFoldDB" id="X1BEE1"/>
<accession>X1BEE1</accession>
<dbReference type="EMBL" id="BART01008210">
    <property type="protein sequence ID" value="GAG70381.1"/>
    <property type="molecule type" value="Genomic_DNA"/>
</dbReference>
<protein>
    <submittedName>
        <fullName evidence="1">Uncharacterized protein</fullName>
    </submittedName>
</protein>
<gene>
    <name evidence="1" type="ORF">S01H4_18505</name>
</gene>
<feature type="non-terminal residue" evidence="1">
    <location>
        <position position="421"/>
    </location>
</feature>
<organism evidence="1">
    <name type="scientific">marine sediment metagenome</name>
    <dbReference type="NCBI Taxonomy" id="412755"/>
    <lineage>
        <taxon>unclassified sequences</taxon>
        <taxon>metagenomes</taxon>
        <taxon>ecological metagenomes</taxon>
    </lineage>
</organism>
<evidence type="ECO:0000313" key="1">
    <source>
        <dbReference type="EMBL" id="GAG70381.1"/>
    </source>
</evidence>
<comment type="caution">
    <text evidence="1">The sequence shown here is derived from an EMBL/GenBank/DDBJ whole genome shotgun (WGS) entry which is preliminary data.</text>
</comment>
<proteinExistence type="predicted"/>